<gene>
    <name evidence="14" type="primary">fliF</name>
    <name evidence="14" type="ORF">DSM19430T_28270</name>
</gene>
<proteinExistence type="inferred from homology"/>
<dbReference type="Pfam" id="PF01514">
    <property type="entry name" value="YscJ_FliF"/>
    <property type="match status" value="1"/>
</dbReference>
<comment type="function">
    <text evidence="9">The M ring may be actively involved in energy transduction.</text>
</comment>
<evidence type="ECO:0000256" key="2">
    <source>
        <dbReference type="ARBA" id="ARBA00004651"/>
    </source>
</evidence>
<keyword evidence="6 11" id="KW-1133">Transmembrane helix</keyword>
<dbReference type="GO" id="GO:0005886">
    <property type="term" value="C:plasma membrane"/>
    <property type="evidence" value="ECO:0007669"/>
    <property type="project" value="UniProtKB-SubCell"/>
</dbReference>
<evidence type="ECO:0000313" key="14">
    <source>
        <dbReference type="EMBL" id="GFM38143.1"/>
    </source>
</evidence>
<evidence type="ECO:0000256" key="1">
    <source>
        <dbReference type="ARBA" id="ARBA00004117"/>
    </source>
</evidence>
<dbReference type="InterPro" id="IPR043427">
    <property type="entry name" value="YscJ/FliF"/>
</dbReference>
<feature type="region of interest" description="Disordered" evidence="10">
    <location>
        <begin position="286"/>
        <end position="337"/>
    </location>
</feature>
<feature type="domain" description="Flagellar M-ring C-terminal" evidence="13">
    <location>
        <begin position="254"/>
        <end position="414"/>
    </location>
</feature>
<name>A0A7J0BWS3_9BACT</name>
<accession>A0A7J0BWS3</accession>
<dbReference type="PANTHER" id="PTHR30046:SF0">
    <property type="entry name" value="FLAGELLAR M-RING PROTEIN"/>
    <property type="match status" value="1"/>
</dbReference>
<comment type="subcellular location">
    <subcellularLocation>
        <location evidence="1 9">Bacterial flagellum basal body</location>
    </subcellularLocation>
    <subcellularLocation>
        <location evidence="2">Cell membrane</location>
        <topology evidence="2">Multi-pass membrane protein</topology>
    </subcellularLocation>
</comment>
<dbReference type="GO" id="GO:0003774">
    <property type="term" value="F:cytoskeletal motor activity"/>
    <property type="evidence" value="ECO:0007669"/>
    <property type="project" value="InterPro"/>
</dbReference>
<keyword evidence="7 11" id="KW-0472">Membrane</keyword>
<evidence type="ECO:0000256" key="4">
    <source>
        <dbReference type="ARBA" id="ARBA00022475"/>
    </source>
</evidence>
<dbReference type="Proteomes" id="UP000503820">
    <property type="component" value="Unassembled WGS sequence"/>
</dbReference>
<evidence type="ECO:0000256" key="3">
    <source>
        <dbReference type="ARBA" id="ARBA00007971"/>
    </source>
</evidence>
<keyword evidence="14" id="KW-0969">Cilium</keyword>
<dbReference type="InterPro" id="IPR000067">
    <property type="entry name" value="FlgMring_FliF"/>
</dbReference>
<dbReference type="AlphaFoldDB" id="A0A7J0BWS3"/>
<protein>
    <recommendedName>
        <fullName evidence="9">Flagellar M-ring protein</fullName>
    </recommendedName>
</protein>
<evidence type="ECO:0000256" key="8">
    <source>
        <dbReference type="ARBA" id="ARBA00023143"/>
    </source>
</evidence>
<keyword evidence="4" id="KW-1003">Cell membrane</keyword>
<dbReference type="PRINTS" id="PR01009">
    <property type="entry name" value="FLGMRINGFLIF"/>
</dbReference>
<dbReference type="Pfam" id="PF08345">
    <property type="entry name" value="YscJ_FliF_C"/>
    <property type="match status" value="1"/>
</dbReference>
<dbReference type="InterPro" id="IPR006182">
    <property type="entry name" value="FliF_N_dom"/>
</dbReference>
<evidence type="ECO:0000259" key="13">
    <source>
        <dbReference type="Pfam" id="PF08345"/>
    </source>
</evidence>
<organism evidence="14 15">
    <name type="scientific">Desulfovibrio psychrotolerans</name>
    <dbReference type="NCBI Taxonomy" id="415242"/>
    <lineage>
        <taxon>Bacteria</taxon>
        <taxon>Pseudomonadati</taxon>
        <taxon>Thermodesulfobacteriota</taxon>
        <taxon>Desulfovibrionia</taxon>
        <taxon>Desulfovibrionales</taxon>
        <taxon>Desulfovibrionaceae</taxon>
        <taxon>Desulfovibrio</taxon>
    </lineage>
</organism>
<dbReference type="InterPro" id="IPR013556">
    <property type="entry name" value="Flag_M-ring_C"/>
</dbReference>
<dbReference type="PIRSF" id="PIRSF004862">
    <property type="entry name" value="FliF"/>
    <property type="match status" value="1"/>
</dbReference>
<dbReference type="GO" id="GO:0071973">
    <property type="term" value="P:bacterial-type flagellum-dependent cell motility"/>
    <property type="evidence" value="ECO:0007669"/>
    <property type="project" value="InterPro"/>
</dbReference>
<dbReference type="NCBIfam" id="TIGR00206">
    <property type="entry name" value="fliF"/>
    <property type="match status" value="1"/>
</dbReference>
<evidence type="ECO:0000256" key="9">
    <source>
        <dbReference type="PIRNR" id="PIRNR004862"/>
    </source>
</evidence>
<feature type="transmembrane region" description="Helical" evidence="11">
    <location>
        <begin position="440"/>
        <end position="462"/>
    </location>
</feature>
<sequence>MSPLLNDAVDKSKAFWSQISLSQRVFIGGLALAVIGVFFALILWMNQPDYKTLYTNLSLEDANRVVKLLDADKTKYKLANDGTTILVPADRVYDLRIRVAGEGSLVGQGIGFEIFNEVKVGQTEFVQKINYQRAMQGELSRTISEFPAIKSARVHLVVPHRSLFIEDEQKPSASVVLTMVDGKKLEQKDVMAIVNLVVMAVEGMDKSRIAVNDTKGNILYYPSDEETLHGMTTTQLDNKLTLQRDMERRIQEMLFPIIGAGRVIAKVNADLDFSQRTIRKELFDPESAVVRSEQRSEETTRGQSNLEAGTPDPNFRGDGITGGLSSQESARETRTTNFEINKEEQNIVAPVGEVSRLSVAVILDGTYARNADTGEYVFTPRSEEEVARIRQLVASAVGYDTARGDIIEVSSISFGGPDILPEPSLTEVVMDYAMRLGKPLLNALLVFLFLIMIVRPVILAMIRPKVHSSDVVEGLEGLPSGEERLALIEGGDELDALDALKKIEDIKAHAMQLAEQNMEQAVSILKSWLKQPEGAKSGGQA</sequence>
<dbReference type="EMBL" id="BLVP01000035">
    <property type="protein sequence ID" value="GFM38143.1"/>
    <property type="molecule type" value="Genomic_DNA"/>
</dbReference>
<keyword evidence="14" id="KW-0966">Cell projection</keyword>
<dbReference type="RefSeq" id="WP_174410770.1">
    <property type="nucleotide sequence ID" value="NZ_BLVP01000035.1"/>
</dbReference>
<keyword evidence="5 11" id="KW-0812">Transmembrane</keyword>
<dbReference type="InterPro" id="IPR045851">
    <property type="entry name" value="AMP-bd_C_sf"/>
</dbReference>
<evidence type="ECO:0000256" key="5">
    <source>
        <dbReference type="ARBA" id="ARBA00022692"/>
    </source>
</evidence>
<dbReference type="GO" id="GO:0009431">
    <property type="term" value="C:bacterial-type flagellum basal body, MS ring"/>
    <property type="evidence" value="ECO:0007669"/>
    <property type="project" value="InterPro"/>
</dbReference>
<feature type="transmembrane region" description="Helical" evidence="11">
    <location>
        <begin position="25"/>
        <end position="44"/>
    </location>
</feature>
<comment type="similarity">
    <text evidence="3 9">Belongs to the FliF family.</text>
</comment>
<keyword evidence="15" id="KW-1185">Reference proteome</keyword>
<evidence type="ECO:0000256" key="6">
    <source>
        <dbReference type="ARBA" id="ARBA00022989"/>
    </source>
</evidence>
<dbReference type="Gene3D" id="3.30.300.30">
    <property type="match status" value="1"/>
</dbReference>
<feature type="domain" description="Flagellar M-ring N-terminal" evidence="12">
    <location>
        <begin position="45"/>
        <end position="219"/>
    </location>
</feature>
<evidence type="ECO:0000259" key="12">
    <source>
        <dbReference type="Pfam" id="PF01514"/>
    </source>
</evidence>
<evidence type="ECO:0000313" key="15">
    <source>
        <dbReference type="Proteomes" id="UP000503820"/>
    </source>
</evidence>
<evidence type="ECO:0000256" key="10">
    <source>
        <dbReference type="SAM" id="MobiDB-lite"/>
    </source>
</evidence>
<comment type="caution">
    <text evidence="14">The sequence shown here is derived from an EMBL/GenBank/DDBJ whole genome shotgun (WGS) entry which is preliminary data.</text>
</comment>
<dbReference type="PANTHER" id="PTHR30046">
    <property type="entry name" value="FLAGELLAR M-RING PROTEIN"/>
    <property type="match status" value="1"/>
</dbReference>
<evidence type="ECO:0000256" key="7">
    <source>
        <dbReference type="ARBA" id="ARBA00023136"/>
    </source>
</evidence>
<keyword evidence="14" id="KW-0282">Flagellum</keyword>
<reference evidence="14 15" key="1">
    <citation type="submission" date="2020-05" db="EMBL/GenBank/DDBJ databases">
        <title>Draft genome sequence of Desulfovibrio psychrotolerans JS1T.</title>
        <authorList>
            <person name="Ueno A."/>
            <person name="Tamazawa S."/>
            <person name="Tamamura S."/>
            <person name="Murakami T."/>
            <person name="Kiyama T."/>
            <person name="Inomata H."/>
            <person name="Amano Y."/>
            <person name="Miyakawa K."/>
            <person name="Tamaki H."/>
            <person name="Naganuma T."/>
            <person name="Kaneko K."/>
        </authorList>
    </citation>
    <scope>NUCLEOTIDE SEQUENCE [LARGE SCALE GENOMIC DNA]</scope>
    <source>
        <strain evidence="14 15">JS1</strain>
    </source>
</reference>
<evidence type="ECO:0000256" key="11">
    <source>
        <dbReference type="SAM" id="Phobius"/>
    </source>
</evidence>
<keyword evidence="8 9" id="KW-0975">Bacterial flagellum</keyword>